<dbReference type="PANTHER" id="PTHR38436:SF1">
    <property type="entry name" value="ESTER CYCLASE"/>
    <property type="match status" value="1"/>
</dbReference>
<dbReference type="InterPro" id="IPR037401">
    <property type="entry name" value="SnoaL-like"/>
</dbReference>
<accession>A0A0N9I1D5</accession>
<feature type="domain" description="SnoaL-like" evidence="1">
    <location>
        <begin position="13"/>
        <end position="111"/>
    </location>
</feature>
<dbReference type="Pfam" id="PF12680">
    <property type="entry name" value="SnoaL_2"/>
    <property type="match status" value="1"/>
</dbReference>
<dbReference type="STRING" id="860235.AOZ06_16210"/>
<dbReference type="InterPro" id="IPR032710">
    <property type="entry name" value="NTF2-like_dom_sf"/>
</dbReference>
<name>A0A0N9I1D5_9PSEU</name>
<dbReference type="GO" id="GO:0030638">
    <property type="term" value="P:polyketide metabolic process"/>
    <property type="evidence" value="ECO:0007669"/>
    <property type="project" value="InterPro"/>
</dbReference>
<dbReference type="EMBL" id="CP012752">
    <property type="protein sequence ID" value="ALG08249.1"/>
    <property type="molecule type" value="Genomic_DNA"/>
</dbReference>
<keyword evidence="3" id="KW-1185">Reference proteome</keyword>
<protein>
    <recommendedName>
        <fullName evidence="1">SnoaL-like domain-containing protein</fullName>
    </recommendedName>
</protein>
<reference evidence="2 3" key="1">
    <citation type="submission" date="2015-07" db="EMBL/GenBank/DDBJ databases">
        <title>Genome sequencing of Kibdelosporangium phytohabitans.</title>
        <authorList>
            <person name="Qin S."/>
            <person name="Xing K."/>
        </authorList>
    </citation>
    <scope>NUCLEOTIDE SEQUENCE [LARGE SCALE GENOMIC DNA]</scope>
    <source>
        <strain evidence="2 3">KLBMP1111</strain>
    </source>
</reference>
<dbReference type="InterPro" id="IPR009959">
    <property type="entry name" value="Cyclase_SnoaL-like"/>
</dbReference>
<dbReference type="AlphaFoldDB" id="A0A0N9I1D5"/>
<dbReference type="PANTHER" id="PTHR38436">
    <property type="entry name" value="POLYKETIDE CYCLASE SNOAL-LIKE DOMAIN"/>
    <property type="match status" value="1"/>
</dbReference>
<gene>
    <name evidence="2" type="ORF">AOZ06_16210</name>
</gene>
<sequence>MNVSELERNKTVVRAYLDMVFNRRQPVEAFAEHVGDAYVQHNPHAPDGIEASRDFLASLVGQSEHLSLEIKRIIAEGDLVVTHGLIKFGSGDRGSAFVDIMRLRDGKIVEHWDVVQAVPENPANDNSMF</sequence>
<evidence type="ECO:0000259" key="1">
    <source>
        <dbReference type="Pfam" id="PF12680"/>
    </source>
</evidence>
<dbReference type="RefSeq" id="WP_054290156.1">
    <property type="nucleotide sequence ID" value="NZ_CP012752.1"/>
</dbReference>
<dbReference type="Proteomes" id="UP000063699">
    <property type="component" value="Chromosome"/>
</dbReference>
<dbReference type="KEGG" id="kphy:AOZ06_16210"/>
<evidence type="ECO:0000313" key="3">
    <source>
        <dbReference type="Proteomes" id="UP000063699"/>
    </source>
</evidence>
<organism evidence="2 3">
    <name type="scientific">Kibdelosporangium phytohabitans</name>
    <dbReference type="NCBI Taxonomy" id="860235"/>
    <lineage>
        <taxon>Bacteria</taxon>
        <taxon>Bacillati</taxon>
        <taxon>Actinomycetota</taxon>
        <taxon>Actinomycetes</taxon>
        <taxon>Pseudonocardiales</taxon>
        <taxon>Pseudonocardiaceae</taxon>
        <taxon>Kibdelosporangium</taxon>
    </lineage>
</organism>
<dbReference type="Gene3D" id="3.10.450.50">
    <property type="match status" value="1"/>
</dbReference>
<dbReference type="SUPFAM" id="SSF54427">
    <property type="entry name" value="NTF2-like"/>
    <property type="match status" value="1"/>
</dbReference>
<proteinExistence type="predicted"/>
<evidence type="ECO:0000313" key="2">
    <source>
        <dbReference type="EMBL" id="ALG08249.1"/>
    </source>
</evidence>